<protein>
    <submittedName>
        <fullName evidence="2">Uncharacterized protein</fullName>
    </submittedName>
</protein>
<keyword evidence="1" id="KW-0812">Transmembrane</keyword>
<keyword evidence="1" id="KW-1133">Transmembrane helix</keyword>
<feature type="transmembrane region" description="Helical" evidence="1">
    <location>
        <begin position="39"/>
        <end position="60"/>
    </location>
</feature>
<proteinExistence type="predicted"/>
<evidence type="ECO:0000313" key="2">
    <source>
        <dbReference type="EMBL" id="MBB4044521.1"/>
    </source>
</evidence>
<dbReference type="AlphaFoldDB" id="A0A840D0B3"/>
<name>A0A840D0B3_9BACE</name>
<evidence type="ECO:0000256" key="1">
    <source>
        <dbReference type="SAM" id="Phobius"/>
    </source>
</evidence>
<keyword evidence="1" id="KW-0472">Membrane</keyword>
<keyword evidence="3" id="KW-1185">Reference proteome</keyword>
<organism evidence="2 3">
    <name type="scientific">Bacteroides reticulotermitis</name>
    <dbReference type="NCBI Taxonomy" id="1133319"/>
    <lineage>
        <taxon>Bacteria</taxon>
        <taxon>Pseudomonadati</taxon>
        <taxon>Bacteroidota</taxon>
        <taxon>Bacteroidia</taxon>
        <taxon>Bacteroidales</taxon>
        <taxon>Bacteroidaceae</taxon>
        <taxon>Bacteroides</taxon>
    </lineage>
</organism>
<accession>A0A840D0B3</accession>
<evidence type="ECO:0000313" key="3">
    <source>
        <dbReference type="Proteomes" id="UP000560658"/>
    </source>
</evidence>
<comment type="caution">
    <text evidence="2">The sequence shown here is derived from an EMBL/GenBank/DDBJ whole genome shotgun (WGS) entry which is preliminary data.</text>
</comment>
<dbReference type="EMBL" id="JACIER010000009">
    <property type="protein sequence ID" value="MBB4044521.1"/>
    <property type="molecule type" value="Genomic_DNA"/>
</dbReference>
<dbReference type="RefSeq" id="WP_044160238.1">
    <property type="nucleotide sequence ID" value="NZ_JACIER010000009.1"/>
</dbReference>
<dbReference type="Proteomes" id="UP000560658">
    <property type="component" value="Unassembled WGS sequence"/>
</dbReference>
<gene>
    <name evidence="2" type="ORF">GGR06_002316</name>
</gene>
<reference evidence="2" key="1">
    <citation type="submission" date="2020-08" db="EMBL/GenBank/DDBJ databases">
        <title>Genomic Encyclopedia of Type Strains, Phase IV (KMG-IV): sequencing the most valuable type-strain genomes for metagenomic binning, comparative biology and taxonomic classification.</title>
        <authorList>
            <person name="Goeker M."/>
        </authorList>
    </citation>
    <scope>NUCLEOTIDE SEQUENCE [LARGE SCALE GENOMIC DNA]</scope>
    <source>
        <strain evidence="2">DSM 105720</strain>
    </source>
</reference>
<sequence>MQLLTSGLDAVHPAASHIPLGGLYQEAMRQALLVSIKEIYGWICIVGLIFLLMILSYRYFNKIGVGGDRG</sequence>